<reference evidence="5 6" key="1">
    <citation type="submission" date="2019-03" db="EMBL/GenBank/DDBJ databases">
        <title>Genomic Encyclopedia of Type Strains, Phase IV (KMG-IV): sequencing the most valuable type-strain genomes for metagenomic binning, comparative biology and taxonomic classification.</title>
        <authorList>
            <person name="Goeker M."/>
        </authorList>
    </citation>
    <scope>NUCLEOTIDE SEQUENCE [LARGE SCALE GENOMIC DNA]</scope>
    <source>
        <strain evidence="5 6">DSM 20467</strain>
    </source>
</reference>
<proteinExistence type="predicted"/>
<dbReference type="OrthoDB" id="9797223at2"/>
<dbReference type="Pfam" id="PF00455">
    <property type="entry name" value="DeoRC"/>
    <property type="match status" value="1"/>
</dbReference>
<dbReference type="InterPro" id="IPR018356">
    <property type="entry name" value="Tscrpt_reg_HTH_DeoR_CS"/>
</dbReference>
<dbReference type="PANTHER" id="PTHR30363:SF56">
    <property type="entry name" value="TRANSCRIPTIONAL REGULATOR, DEOR FAMILY"/>
    <property type="match status" value="1"/>
</dbReference>
<gene>
    <name evidence="5" type="ORF">EDC37_11815</name>
</gene>
<dbReference type="SUPFAM" id="SSF46785">
    <property type="entry name" value="Winged helix' DNA-binding domain"/>
    <property type="match status" value="1"/>
</dbReference>
<dbReference type="PROSITE" id="PS00894">
    <property type="entry name" value="HTH_DEOR_1"/>
    <property type="match status" value="1"/>
</dbReference>
<evidence type="ECO:0000256" key="2">
    <source>
        <dbReference type="ARBA" id="ARBA00023125"/>
    </source>
</evidence>
<organism evidence="5 6">
    <name type="scientific">Pectinatus cerevisiiphilus</name>
    <dbReference type="NCBI Taxonomy" id="86956"/>
    <lineage>
        <taxon>Bacteria</taxon>
        <taxon>Bacillati</taxon>
        <taxon>Bacillota</taxon>
        <taxon>Negativicutes</taxon>
        <taxon>Selenomonadales</taxon>
        <taxon>Selenomonadaceae</taxon>
        <taxon>Pectinatus</taxon>
    </lineage>
</organism>
<dbReference type="Proteomes" id="UP000295188">
    <property type="component" value="Unassembled WGS sequence"/>
</dbReference>
<dbReference type="InterPro" id="IPR014036">
    <property type="entry name" value="DeoR-like_C"/>
</dbReference>
<protein>
    <submittedName>
        <fullName evidence="5">DeoR family transcriptional regulator</fullName>
    </submittedName>
</protein>
<keyword evidence="3" id="KW-0804">Transcription</keyword>
<dbReference type="InterPro" id="IPR050313">
    <property type="entry name" value="Carb_Metab_HTH_regulators"/>
</dbReference>
<evidence type="ECO:0000256" key="3">
    <source>
        <dbReference type="ARBA" id="ARBA00023163"/>
    </source>
</evidence>
<accession>A0A4R3K3C9</accession>
<dbReference type="SMART" id="SM00420">
    <property type="entry name" value="HTH_DEOR"/>
    <property type="match status" value="1"/>
</dbReference>
<dbReference type="Gene3D" id="3.40.50.1360">
    <property type="match status" value="1"/>
</dbReference>
<dbReference type="AlphaFoldDB" id="A0A4R3K3C9"/>
<keyword evidence="6" id="KW-1185">Reference proteome</keyword>
<name>A0A4R3K3C9_9FIRM</name>
<dbReference type="InterPro" id="IPR037171">
    <property type="entry name" value="NagB/RpiA_transferase-like"/>
</dbReference>
<dbReference type="InterPro" id="IPR036388">
    <property type="entry name" value="WH-like_DNA-bd_sf"/>
</dbReference>
<dbReference type="PRINTS" id="PR00037">
    <property type="entry name" value="HTHLACR"/>
</dbReference>
<feature type="domain" description="HTH deoR-type" evidence="4">
    <location>
        <begin position="3"/>
        <end position="58"/>
    </location>
</feature>
<evidence type="ECO:0000313" key="6">
    <source>
        <dbReference type="Proteomes" id="UP000295188"/>
    </source>
</evidence>
<dbReference type="PANTHER" id="PTHR30363">
    <property type="entry name" value="HTH-TYPE TRANSCRIPTIONAL REGULATOR SRLR-RELATED"/>
    <property type="match status" value="1"/>
</dbReference>
<dbReference type="PROSITE" id="PS51000">
    <property type="entry name" value="HTH_DEOR_2"/>
    <property type="match status" value="1"/>
</dbReference>
<keyword evidence="1" id="KW-0805">Transcription regulation</keyword>
<comment type="caution">
    <text evidence="5">The sequence shown here is derived from an EMBL/GenBank/DDBJ whole genome shotgun (WGS) entry which is preliminary data.</text>
</comment>
<dbReference type="GO" id="GO:0003700">
    <property type="term" value="F:DNA-binding transcription factor activity"/>
    <property type="evidence" value="ECO:0007669"/>
    <property type="project" value="InterPro"/>
</dbReference>
<dbReference type="InterPro" id="IPR001034">
    <property type="entry name" value="DeoR_HTH"/>
</dbReference>
<dbReference type="SUPFAM" id="SSF100950">
    <property type="entry name" value="NagB/RpiA/CoA transferase-like"/>
    <property type="match status" value="1"/>
</dbReference>
<keyword evidence="2" id="KW-0238">DNA-binding</keyword>
<sequence>MLAAQRYNKILQILKQRHSITVTELSKILKASEATVRRDINVLHTKGVLIKIYGGAMSPESYLTTEEKVQIRETVNIKQKMIIAAQAVKLIKASDVVYIDAGTTTSLLIEQLQEKNATYVTNDASHAVKLMDLGFETIIIGGNMKSVTYAAVGALAVANVQRYNFTIGFFGTNGISLTAGFTTPTTEEAMIKEAAIRHCKKAYVLADSSKFGKITPVNFAVLNMASIITDKKPDDSYEKYNIILPD</sequence>
<dbReference type="EMBL" id="SMAA01000018">
    <property type="protein sequence ID" value="TCS77147.1"/>
    <property type="molecule type" value="Genomic_DNA"/>
</dbReference>
<dbReference type="Pfam" id="PF08220">
    <property type="entry name" value="HTH_DeoR"/>
    <property type="match status" value="1"/>
</dbReference>
<dbReference type="RefSeq" id="WP_132551089.1">
    <property type="nucleotide sequence ID" value="NZ_SMAA01000018.1"/>
</dbReference>
<dbReference type="Gene3D" id="1.10.10.10">
    <property type="entry name" value="Winged helix-like DNA-binding domain superfamily/Winged helix DNA-binding domain"/>
    <property type="match status" value="1"/>
</dbReference>
<dbReference type="GO" id="GO:0003677">
    <property type="term" value="F:DNA binding"/>
    <property type="evidence" value="ECO:0007669"/>
    <property type="project" value="UniProtKB-KW"/>
</dbReference>
<evidence type="ECO:0000313" key="5">
    <source>
        <dbReference type="EMBL" id="TCS77147.1"/>
    </source>
</evidence>
<evidence type="ECO:0000259" key="4">
    <source>
        <dbReference type="PROSITE" id="PS51000"/>
    </source>
</evidence>
<dbReference type="SMART" id="SM01134">
    <property type="entry name" value="DeoRC"/>
    <property type="match status" value="1"/>
</dbReference>
<evidence type="ECO:0000256" key="1">
    <source>
        <dbReference type="ARBA" id="ARBA00023015"/>
    </source>
</evidence>
<dbReference type="InterPro" id="IPR036390">
    <property type="entry name" value="WH_DNA-bd_sf"/>
</dbReference>